<reference evidence="7 8" key="1">
    <citation type="submission" date="2019-12" db="EMBL/GenBank/DDBJ databases">
        <title>Nitratireductor arenosus sp. nov., Isolated from sea sand, Jeju island, South Korea.</title>
        <authorList>
            <person name="Kim W."/>
        </authorList>
    </citation>
    <scope>NUCLEOTIDE SEQUENCE [LARGE SCALE GENOMIC DNA]</scope>
    <source>
        <strain evidence="7 8">CAU 1489</strain>
    </source>
</reference>
<keyword evidence="3 5" id="KW-1133">Transmembrane helix</keyword>
<dbReference type="GO" id="GO:0009306">
    <property type="term" value="P:protein secretion"/>
    <property type="evidence" value="ECO:0007669"/>
    <property type="project" value="InterPro"/>
</dbReference>
<dbReference type="PANTHER" id="PTHR36985:SF1">
    <property type="entry name" value="TRANSLOCATION AND ASSEMBLY MODULE SUBUNIT TAMB"/>
    <property type="match status" value="1"/>
</dbReference>
<evidence type="ECO:0000313" key="7">
    <source>
        <dbReference type="EMBL" id="MVA99125.1"/>
    </source>
</evidence>
<dbReference type="Proteomes" id="UP000463224">
    <property type="component" value="Unassembled WGS sequence"/>
</dbReference>
<keyword evidence="8" id="KW-1185">Reference proteome</keyword>
<proteinExistence type="predicted"/>
<dbReference type="InterPro" id="IPR007452">
    <property type="entry name" value="TamB_C"/>
</dbReference>
<dbReference type="Pfam" id="PF04357">
    <property type="entry name" value="TamB"/>
    <property type="match status" value="1"/>
</dbReference>
<dbReference type="PANTHER" id="PTHR36985">
    <property type="entry name" value="TRANSLOCATION AND ASSEMBLY MODULE SUBUNIT TAMB"/>
    <property type="match status" value="1"/>
</dbReference>
<evidence type="ECO:0000256" key="1">
    <source>
        <dbReference type="ARBA" id="ARBA00004167"/>
    </source>
</evidence>
<dbReference type="GO" id="GO:0005886">
    <property type="term" value="C:plasma membrane"/>
    <property type="evidence" value="ECO:0007669"/>
    <property type="project" value="InterPro"/>
</dbReference>
<evidence type="ECO:0000256" key="4">
    <source>
        <dbReference type="ARBA" id="ARBA00023136"/>
    </source>
</evidence>
<evidence type="ECO:0000256" key="3">
    <source>
        <dbReference type="ARBA" id="ARBA00022989"/>
    </source>
</evidence>
<gene>
    <name evidence="7" type="ORF">GN330_17895</name>
</gene>
<comment type="caution">
    <text evidence="7">The sequence shown here is derived from an EMBL/GenBank/DDBJ whole genome shotgun (WGS) entry which is preliminary data.</text>
</comment>
<feature type="domain" description="Translocation and assembly module TamB C-terminal" evidence="6">
    <location>
        <begin position="1040"/>
        <end position="1391"/>
    </location>
</feature>
<keyword evidence="2 5" id="KW-0812">Transmembrane</keyword>
<feature type="transmembrane region" description="Helical" evidence="5">
    <location>
        <begin position="7"/>
        <end position="29"/>
    </location>
</feature>
<evidence type="ECO:0000313" key="8">
    <source>
        <dbReference type="Proteomes" id="UP000463224"/>
    </source>
</evidence>
<evidence type="ECO:0000256" key="2">
    <source>
        <dbReference type="ARBA" id="ARBA00022692"/>
    </source>
</evidence>
<name>A0A844QIK2_9HYPH</name>
<dbReference type="GO" id="GO:0097347">
    <property type="term" value="C:TAM protein secretion complex"/>
    <property type="evidence" value="ECO:0007669"/>
    <property type="project" value="TreeGrafter"/>
</dbReference>
<protein>
    <recommendedName>
        <fullName evidence="6">Translocation and assembly module TamB C-terminal domain-containing protein</fullName>
    </recommendedName>
</protein>
<comment type="subcellular location">
    <subcellularLocation>
        <location evidence="1">Membrane</location>
        <topology evidence="1">Single-pass membrane protein</topology>
    </subcellularLocation>
</comment>
<organism evidence="7 8">
    <name type="scientific">Nitratireductor arenosus</name>
    <dbReference type="NCBI Taxonomy" id="2682096"/>
    <lineage>
        <taxon>Bacteria</taxon>
        <taxon>Pseudomonadati</taxon>
        <taxon>Pseudomonadota</taxon>
        <taxon>Alphaproteobacteria</taxon>
        <taxon>Hyphomicrobiales</taxon>
        <taxon>Phyllobacteriaceae</taxon>
        <taxon>Nitratireductor</taxon>
    </lineage>
</organism>
<keyword evidence="4 5" id="KW-0472">Membrane</keyword>
<dbReference type="EMBL" id="WPHG01000004">
    <property type="protein sequence ID" value="MVA99125.1"/>
    <property type="molecule type" value="Genomic_DNA"/>
</dbReference>
<evidence type="ECO:0000259" key="6">
    <source>
        <dbReference type="Pfam" id="PF04357"/>
    </source>
</evidence>
<accession>A0A844QIK2</accession>
<sequence>MVVLRRILRSVLIVFALVVVFAAGMLVVFTQTEAGRTKLAAIASGLASGPERTVRIQGLDGLLSGQARVGSVVVSDGRGVWLSLTDIALDWSPLALAGFAFEAERLHAGSIDLVRLPEAAETGEADDGGGFSLPVSVEIARIDLPRIALGAEVAGEAMTLAARGSAMADDAPLRIGADLQAERIDGARTEVIAKVDFAPDQNRLALDVTAREPDGGLLAGLLKLPGNPAVELVLSGSGPLADWLAQGRLSVDGRVVTSLSAQHRQSSAGRFVAAKGEGDFARFLPQGLAPAAAGTMLFDLAATLGEDGAVAIERALVQSDALSATASGRIDPKAESDLDIEVAAQNGPVMLTFGPDADPVILGVRDAHIRVTGRGHAPAFDAALSLASAQAAGFGVADIMARLSSTGFDIAERTGPLSLTLSAGGVGTVQTALAPLVAGPLDVTGEARLETGRIAFDKIVVKNNQVNASADGAFTIEGAAVEAKFAADVLVAALPEAARAYLGERLAVSGRLERGGDGALALGDLVLRSDPLAAEGRVSLADGVLDARLDGRYDAVARLSDQAQGEISFALAATGEVARPDVEVTVESDRIESAGRAITALVLEASGTADLARPVADISLSGAIGGETISGKATLRSADGASRVEELLVEVGENRIFGTLDLDSAFMPVGELTIALPDIGPLAAMALEEASGDVSGTIRFGKDGAVPVIDLSAEAGRIVRGDIVVDQAEVSLSARDYLAAPTLAGRVQANAVKAGGADIGAIDLRLTRDGEWTGFSGGATVAGIPASAAGRVAVADGVTTVALDTAKGAFRGISAALARPTTITVRGGTAVLDRLALGLGGGEAEISGTAGGTLDLKVRLSGLPASLANGFAPGLGATGAISGTVDVKGAASEPRIAYAVDWRDMATSQTRAAGFGALSITSKGTFQQGRLRFDADAGGAGGLGLKGGGTVNTTGAIALDLNFAGKVPFFFLARRLAAQGLALDGGADVQVAVSGAAGAPAISGTVRTTGTRFLDARSGIAIKDIAADIGLARNVATIRSMTGTLSTGGQLTVGGTLAIDPARGFPADLTARVTDGRYTDGRVVTANFGGTLKVTGGLTQLPLLSGQVDLGRTVITVPEKLPPSLAQLDVKHRNATGAVEAQAEAMRPAEAGGSGGGGLTLDVTVDAPRQIFIQGRGIDAEFGGRIRLVGSASSPRAIGNFTMRRGRLSILGQRLDFTRGTLDFAGSLIPRLNFAADTRADDVTATVAVTGQANHPKFSFTSTPSLPEDEVLARVIFRRSLSNLSPLQIAQLAAAAAQLAGVGGSTSLLDTLRDQIGVDDIDIKTDAETGKASVAVGKYLNDRTYVGIEKGDGAGTGKARIDLNIGRGVKLRGEASDDGEAKGGIFFEREY</sequence>
<evidence type="ECO:0000256" key="5">
    <source>
        <dbReference type="SAM" id="Phobius"/>
    </source>
</evidence>